<evidence type="ECO:0000313" key="14">
    <source>
        <dbReference type="Proteomes" id="UP001209878"/>
    </source>
</evidence>
<evidence type="ECO:0000313" key="13">
    <source>
        <dbReference type="EMBL" id="KAK2157904.1"/>
    </source>
</evidence>
<dbReference type="GO" id="GO:0005737">
    <property type="term" value="C:cytoplasm"/>
    <property type="evidence" value="ECO:0007669"/>
    <property type="project" value="TreeGrafter"/>
</dbReference>
<keyword evidence="5" id="KW-0210">Decarboxylase</keyword>
<dbReference type="EMBL" id="JAODUO010001841">
    <property type="protein sequence ID" value="KAK2157904.1"/>
    <property type="molecule type" value="Genomic_DNA"/>
</dbReference>
<dbReference type="FunFam" id="3.40.640.10:FF:000025">
    <property type="entry name" value="Histidine decarboxylase"/>
    <property type="match status" value="1"/>
</dbReference>
<dbReference type="Gene3D" id="3.40.640.10">
    <property type="entry name" value="Type I PLP-dependent aspartate aminotransferase-like (Major domain)"/>
    <property type="match status" value="1"/>
</dbReference>
<gene>
    <name evidence="13" type="ORF">NP493_1844g00005</name>
</gene>
<organism evidence="13 14">
    <name type="scientific">Ridgeia piscesae</name>
    <name type="common">Tubeworm</name>
    <dbReference type="NCBI Taxonomy" id="27915"/>
    <lineage>
        <taxon>Eukaryota</taxon>
        <taxon>Metazoa</taxon>
        <taxon>Spiralia</taxon>
        <taxon>Lophotrochozoa</taxon>
        <taxon>Annelida</taxon>
        <taxon>Polychaeta</taxon>
        <taxon>Sedentaria</taxon>
        <taxon>Canalipalpata</taxon>
        <taxon>Sabellida</taxon>
        <taxon>Siboglinidae</taxon>
        <taxon>Ridgeia</taxon>
    </lineage>
</organism>
<dbReference type="PANTHER" id="PTHR11999:SF167">
    <property type="entry name" value="AROMATIC-L-AMINO-ACID DECARBOXYLASE"/>
    <property type="match status" value="1"/>
</dbReference>
<dbReference type="PANTHER" id="PTHR11999">
    <property type="entry name" value="GROUP II PYRIDOXAL-5-PHOSPHATE DECARBOXYLASE"/>
    <property type="match status" value="1"/>
</dbReference>
<dbReference type="GO" id="GO:0004058">
    <property type="term" value="F:aromatic-L-amino-acid decarboxylase activity"/>
    <property type="evidence" value="ECO:0007669"/>
    <property type="project" value="UniProtKB-EC"/>
</dbReference>
<dbReference type="InterPro" id="IPR015424">
    <property type="entry name" value="PyrdxlP-dep_Trfase"/>
</dbReference>
<dbReference type="InterPro" id="IPR002129">
    <property type="entry name" value="PyrdxlP-dep_de-COase"/>
</dbReference>
<dbReference type="GO" id="GO:0006520">
    <property type="term" value="P:amino acid metabolic process"/>
    <property type="evidence" value="ECO:0007669"/>
    <property type="project" value="InterPro"/>
</dbReference>
<dbReference type="Gene3D" id="3.90.1150.10">
    <property type="entry name" value="Aspartate Aminotransferase, domain 1"/>
    <property type="match status" value="1"/>
</dbReference>
<comment type="cofactor">
    <cofactor evidence="1 11 12">
        <name>pyridoxal 5'-phosphate</name>
        <dbReference type="ChEBI" id="CHEBI:597326"/>
    </cofactor>
</comment>
<dbReference type="CDD" id="cd06450">
    <property type="entry name" value="DOPA_deC_like"/>
    <property type="match status" value="1"/>
</dbReference>
<dbReference type="PRINTS" id="PR00800">
    <property type="entry name" value="YHDCRBOXLASE"/>
</dbReference>
<dbReference type="InterPro" id="IPR015422">
    <property type="entry name" value="PyrdxlP-dep_Trfase_small"/>
</dbReference>
<dbReference type="PROSITE" id="PS00392">
    <property type="entry name" value="DDC_GAD_HDC_YDC"/>
    <property type="match status" value="1"/>
</dbReference>
<dbReference type="InterPro" id="IPR010977">
    <property type="entry name" value="Aromatic_deC"/>
</dbReference>
<comment type="subunit">
    <text evidence="3">Homodimer.</text>
</comment>
<protein>
    <recommendedName>
        <fullName evidence="9">Aromatic-L-amino-acid decarboxylase</fullName>
        <ecNumber evidence="8">4.1.1.28</ecNumber>
    </recommendedName>
    <alternativeName>
        <fullName evidence="10">DOPA decarboxylase</fullName>
    </alternativeName>
</protein>
<feature type="modified residue" description="N6-(pyridoxal phosphate)lysine" evidence="11">
    <location>
        <position position="308"/>
    </location>
</feature>
<comment type="caution">
    <text evidence="13">The sequence shown here is derived from an EMBL/GenBank/DDBJ whole genome shotgun (WGS) entry which is preliminary data.</text>
</comment>
<evidence type="ECO:0000256" key="7">
    <source>
        <dbReference type="ARBA" id="ARBA00023239"/>
    </source>
</evidence>
<keyword evidence="14" id="KW-1185">Reference proteome</keyword>
<evidence type="ECO:0000256" key="6">
    <source>
        <dbReference type="ARBA" id="ARBA00022898"/>
    </source>
</evidence>
<dbReference type="GO" id="GO:0042427">
    <property type="term" value="P:serotonin biosynthetic process"/>
    <property type="evidence" value="ECO:0007669"/>
    <property type="project" value="TreeGrafter"/>
</dbReference>
<evidence type="ECO:0000256" key="3">
    <source>
        <dbReference type="ARBA" id="ARBA00011738"/>
    </source>
</evidence>
<dbReference type="InterPro" id="IPR015421">
    <property type="entry name" value="PyrdxlP-dep_Trfase_major"/>
</dbReference>
<keyword evidence="4" id="KW-0127">Catecholamine biosynthesis</keyword>
<evidence type="ECO:0000256" key="5">
    <source>
        <dbReference type="ARBA" id="ARBA00022793"/>
    </source>
</evidence>
<proteinExistence type="inferred from homology"/>
<dbReference type="EC" id="4.1.1.28" evidence="8"/>
<evidence type="ECO:0000256" key="12">
    <source>
        <dbReference type="RuleBase" id="RU000382"/>
    </source>
</evidence>
<dbReference type="AlphaFoldDB" id="A0AAD9JRN4"/>
<dbReference type="Pfam" id="PF00282">
    <property type="entry name" value="Pyridoxal_deC"/>
    <property type="match status" value="1"/>
</dbReference>
<dbReference type="Gene3D" id="1.20.1340.10">
    <property type="entry name" value="dopa decarboxylase, N-terminal domain"/>
    <property type="match status" value="1"/>
</dbReference>
<dbReference type="GO" id="GO:0030170">
    <property type="term" value="F:pyridoxal phosphate binding"/>
    <property type="evidence" value="ECO:0007669"/>
    <property type="project" value="InterPro"/>
</dbReference>
<dbReference type="GO" id="GO:0042423">
    <property type="term" value="P:catecholamine biosynthetic process"/>
    <property type="evidence" value="ECO:0007669"/>
    <property type="project" value="UniProtKB-KW"/>
</dbReference>
<dbReference type="Proteomes" id="UP001209878">
    <property type="component" value="Unassembled WGS sequence"/>
</dbReference>
<sequence length="485" mass="54729">MDSDEFRQRAKQIVDYVAGYHDTIRQRRPVPDVTLGYLKPLVPAAAPEDPDKWNDIFEDIERVIMPGLTHWQSPYFHGYYPVGQSFAETCGDLLCNGLGSFGFSWITCPAATELEIVVMDWLAKMLTLPSEFLSGGKGGGILQSTASESTLVTMLTARNVMLTRMSATHGPVGRDVKEGIDGDVFSRLVAYSSDQAHLSMQRACMFSAIRLHAVESDDKERMTGPALAKAIAIDVEKGLIPFYCMATLGTTASCAFDDLKEIGPVCKKAGIWLHIDAAYAGSSFICPEFRPLLDGVEVADSFNFNPHKWLLTSFDCSALWYRDSSKTIEAFSVKEVMFSYEHEDTTIDFSHREIPFGHRFRALKLWFVLRLYGVNGLQAYVRKHVYLAQEFEKLVAADDRFEVTHPVTHGLVCFRLRQCSNDLNALFLAKLTTDRRVYLTATTSKDVYFLRFVVCWRKTEKSDILYSWNVIREVATALLEDTKKQ</sequence>
<evidence type="ECO:0000256" key="4">
    <source>
        <dbReference type="ARBA" id="ARBA00022584"/>
    </source>
</evidence>
<evidence type="ECO:0000256" key="1">
    <source>
        <dbReference type="ARBA" id="ARBA00001933"/>
    </source>
</evidence>
<accession>A0AAD9JRN4</accession>
<dbReference type="FunFam" id="1.20.1340.10:FF:000001">
    <property type="entry name" value="Histidine decarboxylase"/>
    <property type="match status" value="1"/>
</dbReference>
<keyword evidence="7 12" id="KW-0456">Lyase</keyword>
<evidence type="ECO:0000256" key="11">
    <source>
        <dbReference type="PIRSR" id="PIRSR602129-50"/>
    </source>
</evidence>
<evidence type="ECO:0000256" key="9">
    <source>
        <dbReference type="ARBA" id="ARBA00040968"/>
    </source>
</evidence>
<dbReference type="GO" id="GO:0019752">
    <property type="term" value="P:carboxylic acid metabolic process"/>
    <property type="evidence" value="ECO:0007669"/>
    <property type="project" value="InterPro"/>
</dbReference>
<reference evidence="13" key="1">
    <citation type="journal article" date="2023" name="Mol. Biol. Evol.">
        <title>Third-Generation Sequencing Reveals the Adaptive Role of the Epigenome in Three Deep-Sea Polychaetes.</title>
        <authorList>
            <person name="Perez M."/>
            <person name="Aroh O."/>
            <person name="Sun Y."/>
            <person name="Lan Y."/>
            <person name="Juniper S.K."/>
            <person name="Young C.R."/>
            <person name="Angers B."/>
            <person name="Qian P.Y."/>
        </authorList>
    </citation>
    <scope>NUCLEOTIDE SEQUENCE</scope>
    <source>
        <strain evidence="13">R07B-5</strain>
    </source>
</reference>
<evidence type="ECO:0000256" key="2">
    <source>
        <dbReference type="ARBA" id="ARBA00009533"/>
    </source>
</evidence>
<evidence type="ECO:0000256" key="8">
    <source>
        <dbReference type="ARBA" id="ARBA00038886"/>
    </source>
</evidence>
<evidence type="ECO:0000256" key="10">
    <source>
        <dbReference type="ARBA" id="ARBA00041275"/>
    </source>
</evidence>
<keyword evidence="6 11" id="KW-0663">Pyridoxal phosphate</keyword>
<dbReference type="InterPro" id="IPR021115">
    <property type="entry name" value="Pyridoxal-P_BS"/>
</dbReference>
<dbReference type="SUPFAM" id="SSF53383">
    <property type="entry name" value="PLP-dependent transferases"/>
    <property type="match status" value="1"/>
</dbReference>
<comment type="similarity">
    <text evidence="2 12">Belongs to the group II decarboxylase family.</text>
</comment>
<name>A0AAD9JRN4_RIDPI</name>